<dbReference type="EnsemblProtists" id="EKX52449">
    <property type="protein sequence ID" value="EKX52449"/>
    <property type="gene ID" value="GUITHDRAFT_101620"/>
</dbReference>
<comment type="subcellular location">
    <subcellularLocation>
        <location evidence="1">Membrane</location>
        <topology evidence="1">Multi-pass membrane protein</topology>
    </subcellularLocation>
</comment>
<reference evidence="8" key="2">
    <citation type="submission" date="2012-11" db="EMBL/GenBank/DDBJ databases">
        <authorList>
            <person name="Kuo A."/>
            <person name="Curtis B.A."/>
            <person name="Tanifuji G."/>
            <person name="Burki F."/>
            <person name="Gruber A."/>
            <person name="Irimia M."/>
            <person name="Maruyama S."/>
            <person name="Arias M.C."/>
            <person name="Ball S.G."/>
            <person name="Gile G.H."/>
            <person name="Hirakawa Y."/>
            <person name="Hopkins J.F."/>
            <person name="Rensing S.A."/>
            <person name="Schmutz J."/>
            <person name="Symeonidi A."/>
            <person name="Elias M."/>
            <person name="Eveleigh R.J."/>
            <person name="Herman E.K."/>
            <person name="Klute M.J."/>
            <person name="Nakayama T."/>
            <person name="Obornik M."/>
            <person name="Reyes-Prieto A."/>
            <person name="Armbrust E.V."/>
            <person name="Aves S.J."/>
            <person name="Beiko R.G."/>
            <person name="Coutinho P."/>
            <person name="Dacks J.B."/>
            <person name="Durnford D.G."/>
            <person name="Fast N.M."/>
            <person name="Green B.R."/>
            <person name="Grisdale C."/>
            <person name="Hempe F."/>
            <person name="Henrissat B."/>
            <person name="Hoppner M.P."/>
            <person name="Ishida K.-I."/>
            <person name="Kim E."/>
            <person name="Koreny L."/>
            <person name="Kroth P.G."/>
            <person name="Liu Y."/>
            <person name="Malik S.-B."/>
            <person name="Maier U.G."/>
            <person name="McRose D."/>
            <person name="Mock T."/>
            <person name="Neilson J.A."/>
            <person name="Onodera N.T."/>
            <person name="Poole A.M."/>
            <person name="Pritham E.J."/>
            <person name="Richards T.A."/>
            <person name="Rocap G."/>
            <person name="Roy S.W."/>
            <person name="Sarai C."/>
            <person name="Schaack S."/>
            <person name="Shirato S."/>
            <person name="Slamovits C.H."/>
            <person name="Spencer D.F."/>
            <person name="Suzuki S."/>
            <person name="Worden A.Z."/>
            <person name="Zauner S."/>
            <person name="Barry K."/>
            <person name="Bell C."/>
            <person name="Bharti A.K."/>
            <person name="Crow J.A."/>
            <person name="Grimwood J."/>
            <person name="Kramer R."/>
            <person name="Lindquist E."/>
            <person name="Lucas S."/>
            <person name="Salamov A."/>
            <person name="McFadden G.I."/>
            <person name="Lane C.E."/>
            <person name="Keeling P.J."/>
            <person name="Gray M.W."/>
            <person name="Grigoriev I.V."/>
            <person name="Archibald J.M."/>
        </authorList>
    </citation>
    <scope>NUCLEOTIDE SEQUENCE</scope>
    <source>
        <strain evidence="8">CCMP2712</strain>
    </source>
</reference>
<evidence type="ECO:0000256" key="3">
    <source>
        <dbReference type="ARBA" id="ARBA00022989"/>
    </source>
</evidence>
<dbReference type="GO" id="GO:0016020">
    <property type="term" value="C:membrane"/>
    <property type="evidence" value="ECO:0007669"/>
    <property type="project" value="UniProtKB-SubCell"/>
</dbReference>
<name>L1JVV1_GUITC</name>
<evidence type="ECO:0000313" key="8">
    <source>
        <dbReference type="Proteomes" id="UP000011087"/>
    </source>
</evidence>
<dbReference type="Proteomes" id="UP000011087">
    <property type="component" value="Unassembled WGS sequence"/>
</dbReference>
<dbReference type="PaxDb" id="55529-EKX52449"/>
<dbReference type="AlphaFoldDB" id="L1JVV1"/>
<evidence type="ECO:0000313" key="6">
    <source>
        <dbReference type="EMBL" id="EKX52449.1"/>
    </source>
</evidence>
<feature type="transmembrane region" description="Helical" evidence="5">
    <location>
        <begin position="227"/>
        <end position="248"/>
    </location>
</feature>
<evidence type="ECO:0000313" key="7">
    <source>
        <dbReference type="EnsemblProtists" id="EKX52449"/>
    </source>
</evidence>
<dbReference type="RefSeq" id="XP_005839429.1">
    <property type="nucleotide sequence ID" value="XM_005839372.1"/>
</dbReference>
<evidence type="ECO:0008006" key="9">
    <source>
        <dbReference type="Google" id="ProtNLM"/>
    </source>
</evidence>
<dbReference type="KEGG" id="gtt:GUITHDRAFT_101620"/>
<dbReference type="OMA" id="EDFLECC"/>
<reference evidence="6 8" key="1">
    <citation type="journal article" date="2012" name="Nature">
        <title>Algal genomes reveal evolutionary mosaicism and the fate of nucleomorphs.</title>
        <authorList>
            <consortium name="DOE Joint Genome Institute"/>
            <person name="Curtis B.A."/>
            <person name="Tanifuji G."/>
            <person name="Burki F."/>
            <person name="Gruber A."/>
            <person name="Irimia M."/>
            <person name="Maruyama S."/>
            <person name="Arias M.C."/>
            <person name="Ball S.G."/>
            <person name="Gile G.H."/>
            <person name="Hirakawa Y."/>
            <person name="Hopkins J.F."/>
            <person name="Kuo A."/>
            <person name="Rensing S.A."/>
            <person name="Schmutz J."/>
            <person name="Symeonidi A."/>
            <person name="Elias M."/>
            <person name="Eveleigh R.J."/>
            <person name="Herman E.K."/>
            <person name="Klute M.J."/>
            <person name="Nakayama T."/>
            <person name="Obornik M."/>
            <person name="Reyes-Prieto A."/>
            <person name="Armbrust E.V."/>
            <person name="Aves S.J."/>
            <person name="Beiko R.G."/>
            <person name="Coutinho P."/>
            <person name="Dacks J.B."/>
            <person name="Durnford D.G."/>
            <person name="Fast N.M."/>
            <person name="Green B.R."/>
            <person name="Grisdale C.J."/>
            <person name="Hempel F."/>
            <person name="Henrissat B."/>
            <person name="Hoppner M.P."/>
            <person name="Ishida K."/>
            <person name="Kim E."/>
            <person name="Koreny L."/>
            <person name="Kroth P.G."/>
            <person name="Liu Y."/>
            <person name="Malik S.B."/>
            <person name="Maier U.G."/>
            <person name="McRose D."/>
            <person name="Mock T."/>
            <person name="Neilson J.A."/>
            <person name="Onodera N.T."/>
            <person name="Poole A.M."/>
            <person name="Pritham E.J."/>
            <person name="Richards T.A."/>
            <person name="Rocap G."/>
            <person name="Roy S.W."/>
            <person name="Sarai C."/>
            <person name="Schaack S."/>
            <person name="Shirato S."/>
            <person name="Slamovits C.H."/>
            <person name="Spencer D.F."/>
            <person name="Suzuki S."/>
            <person name="Worden A.Z."/>
            <person name="Zauner S."/>
            <person name="Barry K."/>
            <person name="Bell C."/>
            <person name="Bharti A.K."/>
            <person name="Crow J.A."/>
            <person name="Grimwood J."/>
            <person name="Kramer R."/>
            <person name="Lindquist E."/>
            <person name="Lucas S."/>
            <person name="Salamov A."/>
            <person name="McFadden G.I."/>
            <person name="Lane C.E."/>
            <person name="Keeling P.J."/>
            <person name="Gray M.W."/>
            <person name="Grigoriev I.V."/>
            <person name="Archibald J.M."/>
        </authorList>
    </citation>
    <scope>NUCLEOTIDE SEQUENCE</scope>
    <source>
        <strain evidence="6 8">CCMP2712</strain>
    </source>
</reference>
<keyword evidence="4 5" id="KW-0472">Membrane</keyword>
<gene>
    <name evidence="6" type="ORF">GUITHDRAFT_101620</name>
</gene>
<feature type="transmembrane region" description="Helical" evidence="5">
    <location>
        <begin position="98"/>
        <end position="122"/>
    </location>
</feature>
<keyword evidence="2 5" id="KW-0812">Transmembrane</keyword>
<feature type="transmembrane region" description="Helical" evidence="5">
    <location>
        <begin position="69"/>
        <end position="91"/>
    </location>
</feature>
<evidence type="ECO:0000256" key="2">
    <source>
        <dbReference type="ARBA" id="ARBA00022692"/>
    </source>
</evidence>
<dbReference type="Pfam" id="PF00335">
    <property type="entry name" value="Tetraspanin"/>
    <property type="match status" value="1"/>
</dbReference>
<reference evidence="7" key="3">
    <citation type="submission" date="2016-03" db="UniProtKB">
        <authorList>
            <consortium name="EnsemblProtists"/>
        </authorList>
    </citation>
    <scope>IDENTIFICATION</scope>
</reference>
<organism evidence="6">
    <name type="scientific">Guillardia theta (strain CCMP2712)</name>
    <name type="common">Cryptophyte</name>
    <dbReference type="NCBI Taxonomy" id="905079"/>
    <lineage>
        <taxon>Eukaryota</taxon>
        <taxon>Cryptophyceae</taxon>
        <taxon>Pyrenomonadales</taxon>
        <taxon>Geminigeraceae</taxon>
        <taxon>Guillardia</taxon>
    </lineage>
</organism>
<dbReference type="PANTHER" id="PTHR19282:SF452">
    <property type="entry name" value="LD03691P"/>
    <property type="match status" value="1"/>
</dbReference>
<dbReference type="PRINTS" id="PR00259">
    <property type="entry name" value="TMFOUR"/>
</dbReference>
<dbReference type="EMBL" id="JH992972">
    <property type="protein sequence ID" value="EKX52449.1"/>
    <property type="molecule type" value="Genomic_DNA"/>
</dbReference>
<evidence type="ECO:0000256" key="4">
    <source>
        <dbReference type="ARBA" id="ARBA00023136"/>
    </source>
</evidence>
<feature type="transmembrane region" description="Helical" evidence="5">
    <location>
        <begin position="16"/>
        <end position="40"/>
    </location>
</feature>
<protein>
    <recommendedName>
        <fullName evidence="9">Tetraspanin</fullName>
    </recommendedName>
</protein>
<keyword evidence="3 5" id="KW-1133">Transmembrane helix</keyword>
<dbReference type="OrthoDB" id="6239677at2759"/>
<dbReference type="PANTHER" id="PTHR19282">
    <property type="entry name" value="TETRASPANIN"/>
    <property type="match status" value="1"/>
</dbReference>
<dbReference type="InterPro" id="IPR018499">
    <property type="entry name" value="Tetraspanin/Peripherin"/>
</dbReference>
<sequence length="260" mass="27783">MANLCCEYKTSRRGLLVLNMLILLFSFIFIGVGAVSLTYANSFGTSVNDYCKSQCVKDPETAVVFASPAIGLVVVGVFTFFISILGCVGAIRERPMILYLYICLVLLMIILQIGFGAAAAAISSGNSAQIQGPVLGVLRDHYTEFDWKALDVLIPPACYEGQTTDNSNITYNIPLCSFDTGCVRTSTATAAQTSCCTGDYACDTSKSTCITGKECVMNFLNKAGAPVAVVCFLPIVLEIAAIVFACIIRTGRPTNFKSTV</sequence>
<keyword evidence="8" id="KW-1185">Reference proteome</keyword>
<dbReference type="HOGENOM" id="CLU_1071366_0_0_1"/>
<proteinExistence type="predicted"/>
<evidence type="ECO:0000256" key="5">
    <source>
        <dbReference type="SAM" id="Phobius"/>
    </source>
</evidence>
<accession>L1JVV1</accession>
<dbReference type="GeneID" id="17309156"/>
<evidence type="ECO:0000256" key="1">
    <source>
        <dbReference type="ARBA" id="ARBA00004141"/>
    </source>
</evidence>